<sequence>MVTSIEWVRVKDLIPHEDIIPFIVEQNIVNIKKRRKVIPIIVDDETNLILDGHHRYYAFLKLGINKIPVYYVKYKSNQIIVNSWYRLVCPSIHISFNTEGKFCVSYHDRKILCENSLYRLYWKQHFFEQQLTRLGFKIIKNENKGLYIPSLPKDYIISIATKGLRFPPKSTRHEYKFYIAKEEIGINEY</sequence>
<feature type="domain" description="ParB-like N-terminal" evidence="1">
    <location>
        <begin position="6"/>
        <end position="87"/>
    </location>
</feature>
<dbReference type="InterPro" id="IPR036086">
    <property type="entry name" value="ParB/Sulfiredoxin_sf"/>
</dbReference>
<dbReference type="GeneID" id="92355327"/>
<evidence type="ECO:0000259" key="1">
    <source>
        <dbReference type="SMART" id="SM00470"/>
    </source>
</evidence>
<evidence type="ECO:0000313" key="2">
    <source>
        <dbReference type="EMBL" id="BFH74426.1"/>
    </source>
</evidence>
<dbReference type="InterPro" id="IPR003115">
    <property type="entry name" value="ParB_N"/>
</dbReference>
<dbReference type="RefSeq" id="WP_369609938.1">
    <property type="nucleotide sequence ID" value="NZ_AP031322.1"/>
</dbReference>
<dbReference type="AlphaFoldDB" id="A0AAT9GUX1"/>
<dbReference type="Gene3D" id="3.90.1530.10">
    <property type="entry name" value="Conserved hypothetical protein from pyrococcus furiosus pfu- 392566-001, ParB domain"/>
    <property type="match status" value="1"/>
</dbReference>
<organism evidence="2">
    <name type="scientific">Sulfurisphaera javensis</name>
    <dbReference type="NCBI Taxonomy" id="2049879"/>
    <lineage>
        <taxon>Archaea</taxon>
        <taxon>Thermoproteota</taxon>
        <taxon>Thermoprotei</taxon>
        <taxon>Sulfolobales</taxon>
        <taxon>Sulfolobaceae</taxon>
        <taxon>Sulfurisphaera</taxon>
    </lineage>
</organism>
<gene>
    <name evidence="2" type="ORF">SJAV_23700</name>
</gene>
<protein>
    <submittedName>
        <fullName evidence="2">ParB N-terminal domain-containing protein</fullName>
    </submittedName>
</protein>
<accession>A0AAT9GUX1</accession>
<dbReference type="EMBL" id="AP031322">
    <property type="protein sequence ID" value="BFH74426.1"/>
    <property type="molecule type" value="Genomic_DNA"/>
</dbReference>
<dbReference type="SMART" id="SM00470">
    <property type="entry name" value="ParB"/>
    <property type="match status" value="1"/>
</dbReference>
<dbReference type="SUPFAM" id="SSF110849">
    <property type="entry name" value="ParB/Sulfiredoxin"/>
    <property type="match status" value="1"/>
</dbReference>
<dbReference type="KEGG" id="sjv:SJAV_23700"/>
<reference evidence="2" key="1">
    <citation type="submission" date="2024-03" db="EMBL/GenBank/DDBJ databases">
        <title>Complete genome sequence of Sulfurisphaera javensis strain KD-1.</title>
        <authorList>
            <person name="Sakai H."/>
            <person name="Nur N."/>
            <person name="Suwanto A."/>
            <person name="Kurosawa N."/>
        </authorList>
    </citation>
    <scope>NUCLEOTIDE SEQUENCE</scope>
    <source>
        <strain evidence="2">KD-1</strain>
    </source>
</reference>
<proteinExistence type="predicted"/>
<name>A0AAT9GUX1_9CREN</name>